<keyword evidence="3" id="KW-1185">Reference proteome</keyword>
<protein>
    <submittedName>
        <fullName evidence="2">Uncharacterized protein</fullName>
    </submittedName>
</protein>
<evidence type="ECO:0000256" key="1">
    <source>
        <dbReference type="SAM" id="MobiDB-lite"/>
    </source>
</evidence>
<reference evidence="2 3" key="1">
    <citation type="journal article" date="2015" name="BMC Genomics">
        <title>Gene expression during zombie ant biting behavior reflects the complexity underlying fungal parasitic behavioral manipulation.</title>
        <authorList>
            <person name="de Bekker C."/>
            <person name="Ohm R.A."/>
            <person name="Loreto R.G."/>
            <person name="Sebastian A."/>
            <person name="Albert I."/>
            <person name="Merrow M."/>
            <person name="Brachmann A."/>
            <person name="Hughes D.P."/>
        </authorList>
    </citation>
    <scope>NUCLEOTIDE SEQUENCE [LARGE SCALE GENOMIC DNA]</scope>
    <source>
        <strain evidence="2 3">SC16a</strain>
    </source>
</reference>
<reference evidence="2 3" key="2">
    <citation type="journal article" date="2017" name="Sci. Rep.">
        <title>Ant-infecting Ophiocordyceps genomes reveal a high diversity of potential behavioral manipulation genes and a possible major role for enterotoxins.</title>
        <authorList>
            <person name="de Bekker C."/>
            <person name="Ohm R.A."/>
            <person name="Evans H.C."/>
            <person name="Brachmann A."/>
            <person name="Hughes D.P."/>
        </authorList>
    </citation>
    <scope>NUCLEOTIDE SEQUENCE [LARGE SCALE GENOMIC DNA]</scope>
    <source>
        <strain evidence="2 3">SC16a</strain>
    </source>
</reference>
<proteinExistence type="predicted"/>
<gene>
    <name evidence="2" type="ORF">XA68_17809</name>
</gene>
<dbReference type="AlphaFoldDB" id="A0A2A9P411"/>
<dbReference type="Proteomes" id="UP000037136">
    <property type="component" value="Unassembled WGS sequence"/>
</dbReference>
<comment type="caution">
    <text evidence="2">The sequence shown here is derived from an EMBL/GenBank/DDBJ whole genome shotgun (WGS) entry which is preliminary data.</text>
</comment>
<accession>A0A2A9P411</accession>
<evidence type="ECO:0000313" key="3">
    <source>
        <dbReference type="Proteomes" id="UP000037136"/>
    </source>
</evidence>
<evidence type="ECO:0000313" key="2">
    <source>
        <dbReference type="EMBL" id="PFH55697.1"/>
    </source>
</evidence>
<feature type="region of interest" description="Disordered" evidence="1">
    <location>
        <begin position="89"/>
        <end position="111"/>
    </location>
</feature>
<organism evidence="2 3">
    <name type="scientific">Ophiocordyceps unilateralis</name>
    <name type="common">Zombie-ant fungus</name>
    <name type="synonym">Torrubia unilateralis</name>
    <dbReference type="NCBI Taxonomy" id="268505"/>
    <lineage>
        <taxon>Eukaryota</taxon>
        <taxon>Fungi</taxon>
        <taxon>Dikarya</taxon>
        <taxon>Ascomycota</taxon>
        <taxon>Pezizomycotina</taxon>
        <taxon>Sordariomycetes</taxon>
        <taxon>Hypocreomycetidae</taxon>
        <taxon>Hypocreales</taxon>
        <taxon>Ophiocordycipitaceae</taxon>
        <taxon>Ophiocordyceps</taxon>
    </lineage>
</organism>
<dbReference type="EMBL" id="LAZP02000801">
    <property type="protein sequence ID" value="PFH55697.1"/>
    <property type="molecule type" value="Genomic_DNA"/>
</dbReference>
<sequence>MLACLLKTRVLLGTPAASIHAASRRPRLLRPTAAAAAAGPATGPSTGPLLLAPSAGPVSLSSLPEPRGFHCRRAPALLLLEPAARLPSRLAAGPTNAPQPKQRHPSGPVRGGFDTGCLASNITSASALCHIASSSSRHCPVLDDDYVPESIKN</sequence>
<name>A0A2A9P411_OPHUN</name>